<dbReference type="Proteomes" id="UP000638648">
    <property type="component" value="Unassembled WGS sequence"/>
</dbReference>
<feature type="transmembrane region" description="Helical" evidence="2">
    <location>
        <begin position="225"/>
        <end position="245"/>
    </location>
</feature>
<name>A0A927MQ05_9ACTN</name>
<keyword evidence="2" id="KW-0812">Transmembrane</keyword>
<protein>
    <submittedName>
        <fullName evidence="3">Drug/metabolite transporter (DMT)-like permease</fullName>
    </submittedName>
</protein>
<feature type="transmembrane region" description="Helical" evidence="2">
    <location>
        <begin position="102"/>
        <end position="122"/>
    </location>
</feature>
<dbReference type="PANTHER" id="PTHR40761:SF1">
    <property type="entry name" value="CONSERVED INTEGRAL MEMBRANE ALANINE VALINE AND LEUCINE RICH PROTEIN-RELATED"/>
    <property type="match status" value="1"/>
</dbReference>
<feature type="coiled-coil region" evidence="1">
    <location>
        <begin position="331"/>
        <end position="361"/>
    </location>
</feature>
<dbReference type="PANTHER" id="PTHR40761">
    <property type="entry name" value="CONSERVED INTEGRAL MEMBRANE ALANINE VALINE AND LEUCINE RICH PROTEIN-RELATED"/>
    <property type="match status" value="1"/>
</dbReference>
<keyword evidence="2" id="KW-0472">Membrane</keyword>
<accession>A0A927MQ05</accession>
<comment type="caution">
    <text evidence="3">The sequence shown here is derived from an EMBL/GenBank/DDBJ whole genome shotgun (WGS) entry which is preliminary data.</text>
</comment>
<evidence type="ECO:0000256" key="1">
    <source>
        <dbReference type="SAM" id="Coils"/>
    </source>
</evidence>
<feature type="transmembrane region" description="Helical" evidence="2">
    <location>
        <begin position="134"/>
        <end position="152"/>
    </location>
</feature>
<feature type="transmembrane region" description="Helical" evidence="2">
    <location>
        <begin position="257"/>
        <end position="281"/>
    </location>
</feature>
<proteinExistence type="predicted"/>
<feature type="transmembrane region" description="Helical" evidence="2">
    <location>
        <begin position="198"/>
        <end position="218"/>
    </location>
</feature>
<feature type="transmembrane region" description="Helical" evidence="2">
    <location>
        <begin position="48"/>
        <end position="73"/>
    </location>
</feature>
<evidence type="ECO:0000313" key="4">
    <source>
        <dbReference type="Proteomes" id="UP000638648"/>
    </source>
</evidence>
<evidence type="ECO:0000256" key="2">
    <source>
        <dbReference type="SAM" id="Phobius"/>
    </source>
</evidence>
<reference evidence="3" key="1">
    <citation type="submission" date="2020-10" db="EMBL/GenBank/DDBJ databases">
        <title>Sequencing the genomes of 1000 actinobacteria strains.</title>
        <authorList>
            <person name="Klenk H.-P."/>
        </authorList>
    </citation>
    <scope>NUCLEOTIDE SEQUENCE</scope>
    <source>
        <strain evidence="3">DSM 45354</strain>
    </source>
</reference>
<dbReference type="EMBL" id="JADBEM010000001">
    <property type="protein sequence ID" value="MBE1604554.1"/>
    <property type="molecule type" value="Genomic_DNA"/>
</dbReference>
<keyword evidence="4" id="KW-1185">Reference proteome</keyword>
<gene>
    <name evidence="3" type="ORF">HEB94_001402</name>
</gene>
<organism evidence="3 4">
    <name type="scientific">Actinopolymorpha pittospori</name>
    <dbReference type="NCBI Taxonomy" id="648752"/>
    <lineage>
        <taxon>Bacteria</taxon>
        <taxon>Bacillati</taxon>
        <taxon>Actinomycetota</taxon>
        <taxon>Actinomycetes</taxon>
        <taxon>Propionibacteriales</taxon>
        <taxon>Actinopolymorphaceae</taxon>
        <taxon>Actinopolymorpha</taxon>
    </lineage>
</organism>
<dbReference type="NCBIfam" id="NF038012">
    <property type="entry name" value="DMT_1"/>
    <property type="match status" value="1"/>
</dbReference>
<evidence type="ECO:0000313" key="3">
    <source>
        <dbReference type="EMBL" id="MBE1604554.1"/>
    </source>
</evidence>
<keyword evidence="2" id="KW-1133">Transmembrane helix</keyword>
<dbReference type="AlphaFoldDB" id="A0A927MQ05"/>
<sequence>MTVYVLALVASAFFAAGSVIQQRAASHAPPEKVLSFTLVIWLARRPLWLSGIALSTVGNVASAIALGAGNAALVQPLQVTRLLFALPLAAAWVRRSVPLRDWMGAVATAVGLAIFIVAGRPHQGATSTAPPLDWVIVGGTILALALALVLIGRRLDAIREAPLLAAAAGILFGLQGALTHDAIDALETGGLLTLLQTWQAYGVLACALVGILLTQSAFNLAPLSASFPTLVVAEPLAAIAIGVGVQGGELNLSPITFAGALVGLAIMIAGVYVLASSPFVTGQLDLLERRREEGLAYRTEETLEHDLQVLSEELDQVAAGGARPSWAVRSHQHLQRHLDRIDEELVRLSELRADISRHREAERVKERTRALTPQEREEFERYDLELSERERELDAGARRLEQWSVRLRRRVEELRLEPGGEETPPRGGG</sequence>
<feature type="transmembrane region" description="Helical" evidence="2">
    <location>
        <begin position="161"/>
        <end position="178"/>
    </location>
</feature>
<keyword evidence="1" id="KW-0175">Coiled coil</keyword>
<dbReference type="RefSeq" id="WP_192749070.1">
    <property type="nucleotide sequence ID" value="NZ_BAABJL010000126.1"/>
</dbReference>